<keyword evidence="3" id="KW-0067">ATP-binding</keyword>
<keyword evidence="3" id="KW-0347">Helicase</keyword>
<reference evidence="3 4" key="1">
    <citation type="journal article" date="2019" name="Sci. Rep.">
        <title>Colletotrichum shisoi sp. nov., an anthracnose pathogen of Perilla frutescens in Japan: molecular phylogenetic, morphological and genomic evidence.</title>
        <authorList>
            <person name="Gan P."/>
            <person name="Tsushima A."/>
            <person name="Hiroyama R."/>
            <person name="Narusaka M."/>
            <person name="Takano Y."/>
            <person name="Narusaka Y."/>
            <person name="Kawaradani M."/>
            <person name="Damm U."/>
            <person name="Shirasu K."/>
        </authorList>
    </citation>
    <scope>NUCLEOTIDE SEQUENCE [LARGE SCALE GENOMIC DNA]</scope>
    <source>
        <strain evidence="3 4">PG-2018a</strain>
    </source>
</reference>
<evidence type="ECO:0000313" key="4">
    <source>
        <dbReference type="Proteomes" id="UP000326340"/>
    </source>
</evidence>
<keyword evidence="3" id="KW-0547">Nucleotide-binding</keyword>
<sequence>MQQWKTLFQVDTRQVLQRLYGDGARFQGLQERAIGAIMANKSPVVVVIGTGGGKSLYFMLPAASYTGGVTVVVVPLVSLLGDIVRRCGLLGIQCAEWKSERVLGQVSIVFVTPESAMSKRFQDYLEGLRVTAQLDRIVVDECYTILDGSKRFQLQLRELGQLRLVGVQIETEVEIMRTRTTRTNIRYSVQTTRLGSGGGEDETTEAALLAAAHDAEQAYLASGLRATATAAATGPVDIAFQTG</sequence>
<dbReference type="Proteomes" id="UP000326340">
    <property type="component" value="Unassembled WGS sequence"/>
</dbReference>
<evidence type="ECO:0000256" key="1">
    <source>
        <dbReference type="ARBA" id="ARBA00005446"/>
    </source>
</evidence>
<evidence type="ECO:0000313" key="3">
    <source>
        <dbReference type="EMBL" id="TQN64887.1"/>
    </source>
</evidence>
<accession>A0A5Q4BDV9</accession>
<protein>
    <submittedName>
        <fullName evidence="3">ATP-dependent DNA helicase Q5</fullName>
    </submittedName>
</protein>
<dbReference type="GO" id="GO:0005524">
    <property type="term" value="F:ATP binding"/>
    <property type="evidence" value="ECO:0007669"/>
    <property type="project" value="InterPro"/>
</dbReference>
<keyword evidence="4" id="KW-1185">Reference proteome</keyword>
<feature type="domain" description="Helicase ATP-binding" evidence="2">
    <location>
        <begin position="35"/>
        <end position="166"/>
    </location>
</feature>
<dbReference type="PANTHER" id="PTHR13710">
    <property type="entry name" value="DNA HELICASE RECQ FAMILY MEMBER"/>
    <property type="match status" value="1"/>
</dbReference>
<dbReference type="InterPro" id="IPR027417">
    <property type="entry name" value="P-loop_NTPase"/>
</dbReference>
<comment type="caution">
    <text evidence="3">The sequence shown here is derived from an EMBL/GenBank/DDBJ whole genome shotgun (WGS) entry which is preliminary data.</text>
</comment>
<keyword evidence="3" id="KW-0378">Hydrolase</keyword>
<dbReference type="GO" id="GO:0003676">
    <property type="term" value="F:nucleic acid binding"/>
    <property type="evidence" value="ECO:0007669"/>
    <property type="project" value="InterPro"/>
</dbReference>
<name>A0A5Q4BDV9_9PEZI</name>
<gene>
    <name evidence="3" type="primary">RECQL5</name>
    <name evidence="3" type="ORF">CSHISOI_10699</name>
</gene>
<dbReference type="PROSITE" id="PS51192">
    <property type="entry name" value="HELICASE_ATP_BIND_1"/>
    <property type="match status" value="1"/>
</dbReference>
<dbReference type="AlphaFoldDB" id="A0A5Q4BDV9"/>
<dbReference type="EMBL" id="PUHP01001960">
    <property type="protein sequence ID" value="TQN64887.1"/>
    <property type="molecule type" value="Genomic_DNA"/>
</dbReference>
<dbReference type="GO" id="GO:0000724">
    <property type="term" value="P:double-strand break repair via homologous recombination"/>
    <property type="evidence" value="ECO:0007669"/>
    <property type="project" value="TreeGrafter"/>
</dbReference>
<dbReference type="GO" id="GO:0009378">
    <property type="term" value="F:four-way junction helicase activity"/>
    <property type="evidence" value="ECO:0007669"/>
    <property type="project" value="TreeGrafter"/>
</dbReference>
<dbReference type="OrthoDB" id="4845639at2759"/>
<evidence type="ECO:0000259" key="2">
    <source>
        <dbReference type="PROSITE" id="PS51192"/>
    </source>
</evidence>
<dbReference type="InterPro" id="IPR014001">
    <property type="entry name" value="Helicase_ATP-bd"/>
</dbReference>
<dbReference type="GO" id="GO:0005737">
    <property type="term" value="C:cytoplasm"/>
    <property type="evidence" value="ECO:0007669"/>
    <property type="project" value="TreeGrafter"/>
</dbReference>
<dbReference type="InterPro" id="IPR011545">
    <property type="entry name" value="DEAD/DEAH_box_helicase_dom"/>
</dbReference>
<comment type="similarity">
    <text evidence="1">Belongs to the helicase family. RecQ subfamily.</text>
</comment>
<organism evidence="3 4">
    <name type="scientific">Colletotrichum shisoi</name>
    <dbReference type="NCBI Taxonomy" id="2078593"/>
    <lineage>
        <taxon>Eukaryota</taxon>
        <taxon>Fungi</taxon>
        <taxon>Dikarya</taxon>
        <taxon>Ascomycota</taxon>
        <taxon>Pezizomycotina</taxon>
        <taxon>Sordariomycetes</taxon>
        <taxon>Hypocreomycetidae</taxon>
        <taxon>Glomerellales</taxon>
        <taxon>Glomerellaceae</taxon>
        <taxon>Colletotrichum</taxon>
        <taxon>Colletotrichum destructivum species complex</taxon>
    </lineage>
</organism>
<dbReference type="GO" id="GO:0005694">
    <property type="term" value="C:chromosome"/>
    <property type="evidence" value="ECO:0007669"/>
    <property type="project" value="TreeGrafter"/>
</dbReference>
<dbReference type="SMART" id="SM00487">
    <property type="entry name" value="DEXDc"/>
    <property type="match status" value="1"/>
</dbReference>
<dbReference type="SUPFAM" id="SSF52540">
    <property type="entry name" value="P-loop containing nucleoside triphosphate hydrolases"/>
    <property type="match status" value="1"/>
</dbReference>
<dbReference type="Pfam" id="PF00270">
    <property type="entry name" value="DEAD"/>
    <property type="match status" value="1"/>
</dbReference>
<dbReference type="Gene3D" id="3.40.50.300">
    <property type="entry name" value="P-loop containing nucleotide triphosphate hydrolases"/>
    <property type="match status" value="1"/>
</dbReference>
<dbReference type="GO" id="GO:0043138">
    <property type="term" value="F:3'-5' DNA helicase activity"/>
    <property type="evidence" value="ECO:0007669"/>
    <property type="project" value="TreeGrafter"/>
</dbReference>
<proteinExistence type="inferred from homology"/>
<dbReference type="PANTHER" id="PTHR13710:SF154">
    <property type="entry name" value="RECQ HELICASE, PUTATIVE (AFU_ORTHOLOGUE AFUA_6G14720)-RELATED"/>
    <property type="match status" value="1"/>
</dbReference>